<keyword evidence="4" id="KW-0175">Coiled coil</keyword>
<dbReference type="HOGENOM" id="CLU_000288_57_18_1"/>
<evidence type="ECO:0000256" key="5">
    <source>
        <dbReference type="SAM" id="MobiDB-lite"/>
    </source>
</evidence>
<proteinExistence type="predicted"/>
<feature type="repeat" description="WD" evidence="3">
    <location>
        <begin position="481"/>
        <end position="522"/>
    </location>
</feature>
<keyword evidence="2" id="KW-0677">Repeat</keyword>
<evidence type="ECO:0000313" key="6">
    <source>
        <dbReference type="EMBL" id="EGF82406.1"/>
    </source>
</evidence>
<dbReference type="Proteomes" id="UP000007241">
    <property type="component" value="Unassembled WGS sequence"/>
</dbReference>
<gene>
    <name evidence="6" type="ORF">BATDEDRAFT_22880</name>
</gene>
<dbReference type="SMART" id="SM00320">
    <property type="entry name" value="WD40"/>
    <property type="match status" value="7"/>
</dbReference>
<keyword evidence="7" id="KW-1185">Reference proteome</keyword>
<feature type="region of interest" description="Disordered" evidence="5">
    <location>
        <begin position="293"/>
        <end position="318"/>
    </location>
</feature>
<dbReference type="InterPro" id="IPR020472">
    <property type="entry name" value="WD40_PAC1"/>
</dbReference>
<feature type="repeat" description="WD" evidence="3">
    <location>
        <begin position="355"/>
        <end position="396"/>
    </location>
</feature>
<feature type="coiled-coil region" evidence="4">
    <location>
        <begin position="163"/>
        <end position="197"/>
    </location>
</feature>
<evidence type="ECO:0000256" key="1">
    <source>
        <dbReference type="ARBA" id="ARBA00022574"/>
    </source>
</evidence>
<dbReference type="InterPro" id="IPR050995">
    <property type="entry name" value="WD-F-box_domain-protein"/>
</dbReference>
<dbReference type="PROSITE" id="PS00678">
    <property type="entry name" value="WD_REPEATS_1"/>
    <property type="match status" value="2"/>
</dbReference>
<dbReference type="CDD" id="cd00200">
    <property type="entry name" value="WD40"/>
    <property type="match status" value="1"/>
</dbReference>
<dbReference type="OMA" id="VSDDETW"/>
<reference evidence="6 7" key="1">
    <citation type="submission" date="2009-12" db="EMBL/GenBank/DDBJ databases">
        <title>The draft genome of Batrachochytrium dendrobatidis.</title>
        <authorList>
            <consortium name="US DOE Joint Genome Institute (JGI-PGF)"/>
            <person name="Kuo A."/>
            <person name="Salamov A."/>
            <person name="Schmutz J."/>
            <person name="Lucas S."/>
            <person name="Pitluck S."/>
            <person name="Rosenblum E."/>
            <person name="Stajich J."/>
            <person name="Eisen M."/>
            <person name="Grigoriev I.V."/>
        </authorList>
    </citation>
    <scope>NUCLEOTIDE SEQUENCE [LARGE SCALE GENOMIC DNA]</scope>
    <source>
        <strain evidence="7">JAM81 / FGSC 10211</strain>
    </source>
</reference>
<accession>F4NW28</accession>
<evidence type="ECO:0000256" key="2">
    <source>
        <dbReference type="ARBA" id="ARBA00022737"/>
    </source>
</evidence>
<dbReference type="SUPFAM" id="SSF50978">
    <property type="entry name" value="WD40 repeat-like"/>
    <property type="match status" value="1"/>
</dbReference>
<dbReference type="InterPro" id="IPR019775">
    <property type="entry name" value="WD40_repeat_CS"/>
</dbReference>
<dbReference type="GeneID" id="18238071"/>
<dbReference type="InterPro" id="IPR015943">
    <property type="entry name" value="WD40/YVTN_repeat-like_dom_sf"/>
</dbReference>
<feature type="repeat" description="WD" evidence="3">
    <location>
        <begin position="397"/>
        <end position="438"/>
    </location>
</feature>
<protein>
    <submittedName>
        <fullName evidence="6">Uncharacterized protein</fullName>
    </submittedName>
</protein>
<dbReference type="InterPro" id="IPR001680">
    <property type="entry name" value="WD40_rpt"/>
</dbReference>
<feature type="repeat" description="WD" evidence="3">
    <location>
        <begin position="439"/>
        <end position="480"/>
    </location>
</feature>
<name>F4NW28_BATDJ</name>
<dbReference type="PANTHER" id="PTHR14604">
    <property type="entry name" value="WD40 REPEAT PF20"/>
    <property type="match status" value="1"/>
</dbReference>
<evidence type="ECO:0000256" key="3">
    <source>
        <dbReference type="PROSITE-ProRule" id="PRU00221"/>
    </source>
</evidence>
<dbReference type="InParanoid" id="F4NW28"/>
<dbReference type="OrthoDB" id="538223at2759"/>
<evidence type="ECO:0000256" key="4">
    <source>
        <dbReference type="SAM" id="Coils"/>
    </source>
</evidence>
<dbReference type="RefSeq" id="XP_006676656.1">
    <property type="nucleotide sequence ID" value="XM_006676593.1"/>
</dbReference>
<dbReference type="PRINTS" id="PR00320">
    <property type="entry name" value="GPROTEINBRPT"/>
</dbReference>
<feature type="compositionally biased region" description="Polar residues" evidence="5">
    <location>
        <begin position="299"/>
        <end position="318"/>
    </location>
</feature>
<dbReference type="AlphaFoldDB" id="F4NW28"/>
<dbReference type="EMBL" id="GL882880">
    <property type="protein sequence ID" value="EGF82406.1"/>
    <property type="molecule type" value="Genomic_DNA"/>
</dbReference>
<dbReference type="PROSITE" id="PS50082">
    <property type="entry name" value="WD_REPEATS_2"/>
    <property type="match status" value="5"/>
</dbReference>
<dbReference type="Gene3D" id="2.130.10.10">
    <property type="entry name" value="YVTN repeat-like/Quinoprotein amine dehydrogenase"/>
    <property type="match status" value="2"/>
</dbReference>
<dbReference type="PANTHER" id="PTHR14604:SF3">
    <property type="entry name" value="SPERM-ASSOCIATED ANTIGEN 16 PROTEIN"/>
    <property type="match status" value="1"/>
</dbReference>
<dbReference type="PROSITE" id="PS50294">
    <property type="entry name" value="WD_REPEATS_REGION"/>
    <property type="match status" value="6"/>
</dbReference>
<dbReference type="InterPro" id="IPR036322">
    <property type="entry name" value="WD40_repeat_dom_sf"/>
</dbReference>
<evidence type="ECO:0000313" key="7">
    <source>
        <dbReference type="Proteomes" id="UP000007241"/>
    </source>
</evidence>
<organism evidence="6 7">
    <name type="scientific">Batrachochytrium dendrobatidis (strain JAM81 / FGSC 10211)</name>
    <name type="common">Frog chytrid fungus</name>
    <dbReference type="NCBI Taxonomy" id="684364"/>
    <lineage>
        <taxon>Eukaryota</taxon>
        <taxon>Fungi</taxon>
        <taxon>Fungi incertae sedis</taxon>
        <taxon>Chytridiomycota</taxon>
        <taxon>Chytridiomycota incertae sedis</taxon>
        <taxon>Chytridiomycetes</taxon>
        <taxon>Rhizophydiales</taxon>
        <taxon>Rhizophydiales incertae sedis</taxon>
        <taxon>Batrachochytrium</taxon>
    </lineage>
</organism>
<feature type="repeat" description="WD" evidence="3">
    <location>
        <begin position="523"/>
        <end position="564"/>
    </location>
</feature>
<sequence length="639" mass="71681">MNTVLPPPLPTKTIISKTSDVSAPTGLSQAKGVALLPINEEDEPKTYYLEVADQASADDSDDNMEYEDIAVEQFDDYSDSDVDETLDQAVRNIHEKDYFGISLDSITRLVELTPTLTKHPEVIDDYIRNYLSSKGLNEWYEFQQKERLAPEDITIVPNVYQKNQELSDALQKLRVDVETYKDIASKARATYDKLRKERDFHRMHHKRVVQEKNKLISDIKRLKKHYENYEPTLKQLQHKYEIAMKEKMLTKIERDRLISKVVTLEDSVKNAEVASKGVSKSSRTSAVQREIAIPAPLGSTRTTPAPQDGQQQAPIQKKSSSFKEAVLLADVKTNPFISTEFPTPKYESFKQIHQVKGHTLAISSLKFHPKKPILASVSDDRSWKMWAFPSGELIMSGEGHKDWIADCDFHPRGTQLATASGDGTVKLWDFSKGIATLTMSDHTQAVWSCAFHDHGDFLASSSMDHTAKLWDIHTGKCRQTFRGHTDSVNQVGWQPFTNTLFTCSGDKTISLWDGRTGVCTQTLFGHLNAINSGCFSIKGNRFASCDADGIVKLWDLRNTSELASMNMGPHAANKVAFDPSGEVLAVASNNGSARLINVNDSSKSRDIKVYQDSVQTVVFDRTSEYMVTAGSDGMYQIFQ</sequence>
<dbReference type="Pfam" id="PF00400">
    <property type="entry name" value="WD40"/>
    <property type="match status" value="5"/>
</dbReference>
<dbReference type="STRING" id="684364.F4NW28"/>
<keyword evidence="1 3" id="KW-0853">WD repeat</keyword>